<dbReference type="Gene3D" id="2.30.42.10">
    <property type="match status" value="1"/>
</dbReference>
<dbReference type="SUPFAM" id="SSF50156">
    <property type="entry name" value="PDZ domain-like"/>
    <property type="match status" value="1"/>
</dbReference>
<name>A0A177AZX1_9BILA</name>
<evidence type="ECO:0000313" key="4">
    <source>
        <dbReference type="Proteomes" id="UP000078046"/>
    </source>
</evidence>
<dbReference type="GO" id="GO:0005634">
    <property type="term" value="C:nucleus"/>
    <property type="evidence" value="ECO:0007669"/>
    <property type="project" value="TreeGrafter"/>
</dbReference>
<gene>
    <name evidence="3" type="ORF">A3Q56_04654</name>
</gene>
<dbReference type="PROSITE" id="PS50004">
    <property type="entry name" value="C2"/>
    <property type="match status" value="1"/>
</dbReference>
<dbReference type="SUPFAM" id="SSF49562">
    <property type="entry name" value="C2 domain (Calcium/lipid-binding domain, CaLB)"/>
    <property type="match status" value="1"/>
</dbReference>
<dbReference type="InterPro" id="IPR000008">
    <property type="entry name" value="C2_dom"/>
</dbReference>
<dbReference type="Pfam" id="PF00168">
    <property type="entry name" value="C2"/>
    <property type="match status" value="1"/>
</dbReference>
<dbReference type="GO" id="GO:0005886">
    <property type="term" value="C:plasma membrane"/>
    <property type="evidence" value="ECO:0007669"/>
    <property type="project" value="TreeGrafter"/>
</dbReference>
<dbReference type="InterPro" id="IPR001478">
    <property type="entry name" value="PDZ"/>
</dbReference>
<feature type="domain" description="PDZ" evidence="2">
    <location>
        <begin position="308"/>
        <end position="386"/>
    </location>
</feature>
<keyword evidence="4" id="KW-1185">Reference proteome</keyword>
<evidence type="ECO:0008006" key="5">
    <source>
        <dbReference type="Google" id="ProtNLM"/>
    </source>
</evidence>
<evidence type="ECO:0000313" key="3">
    <source>
        <dbReference type="EMBL" id="OAF67587.1"/>
    </source>
</evidence>
<dbReference type="PROSITE" id="PS50106">
    <property type="entry name" value="PDZ"/>
    <property type="match status" value="1"/>
</dbReference>
<dbReference type="SMART" id="SM00239">
    <property type="entry name" value="C2"/>
    <property type="match status" value="1"/>
</dbReference>
<dbReference type="OrthoDB" id="2272012at2759"/>
<evidence type="ECO:0000259" key="2">
    <source>
        <dbReference type="PROSITE" id="PS50106"/>
    </source>
</evidence>
<dbReference type="Proteomes" id="UP000078046">
    <property type="component" value="Unassembled WGS sequence"/>
</dbReference>
<dbReference type="InterPro" id="IPR041489">
    <property type="entry name" value="PDZ_6"/>
</dbReference>
<dbReference type="EMBL" id="LWCA01000623">
    <property type="protein sequence ID" value="OAF67587.1"/>
    <property type="molecule type" value="Genomic_DNA"/>
</dbReference>
<dbReference type="Pfam" id="PF17820">
    <property type="entry name" value="PDZ_6"/>
    <property type="match status" value="1"/>
</dbReference>
<organism evidence="3 4">
    <name type="scientific">Intoshia linei</name>
    <dbReference type="NCBI Taxonomy" id="1819745"/>
    <lineage>
        <taxon>Eukaryota</taxon>
        <taxon>Metazoa</taxon>
        <taxon>Spiralia</taxon>
        <taxon>Lophotrochozoa</taxon>
        <taxon>Mesozoa</taxon>
        <taxon>Orthonectida</taxon>
        <taxon>Rhopaluridae</taxon>
        <taxon>Intoshia</taxon>
    </lineage>
</organism>
<dbReference type="Gene3D" id="2.60.40.150">
    <property type="entry name" value="C2 domain"/>
    <property type="match status" value="1"/>
</dbReference>
<evidence type="ECO:0000259" key="1">
    <source>
        <dbReference type="PROSITE" id="PS50004"/>
    </source>
</evidence>
<dbReference type="InterPro" id="IPR036034">
    <property type="entry name" value="PDZ_sf"/>
</dbReference>
<dbReference type="AlphaFoldDB" id="A0A177AZX1"/>
<dbReference type="InterPro" id="IPR035892">
    <property type="entry name" value="C2_domain_sf"/>
</dbReference>
<dbReference type="PANTHER" id="PTHR46848">
    <property type="entry name" value="REGULATOR OF G-PROTEIN SIGNALING 3"/>
    <property type="match status" value="1"/>
</dbReference>
<dbReference type="PANTHER" id="PTHR46848:SF1">
    <property type="entry name" value="REGULATOR OF G-PROTEIN SIGNALING 3"/>
    <property type="match status" value="1"/>
</dbReference>
<accession>A0A177AZX1</accession>
<reference evidence="3 4" key="1">
    <citation type="submission" date="2016-04" db="EMBL/GenBank/DDBJ databases">
        <title>The genome of Intoshia linei affirms orthonectids as highly simplified spiralians.</title>
        <authorList>
            <person name="Mikhailov K.V."/>
            <person name="Slusarev G.S."/>
            <person name="Nikitin M.A."/>
            <person name="Logacheva M.D."/>
            <person name="Penin A."/>
            <person name="Aleoshin V."/>
            <person name="Panchin Y.V."/>
        </authorList>
    </citation>
    <scope>NUCLEOTIDE SEQUENCE [LARGE SCALE GENOMIC DNA]</scope>
    <source>
        <strain evidence="3">Intl2013</strain>
        <tissue evidence="3">Whole animal</tissue>
    </source>
</reference>
<comment type="caution">
    <text evidence="3">The sequence shown here is derived from an EMBL/GenBank/DDBJ whole genome shotgun (WGS) entry which is preliminary data.</text>
</comment>
<proteinExistence type="predicted"/>
<sequence length="470" mass="54670">MSKSEFASEKYPRLFRNRICASEKSCKAPENPVWVLCFGCNKLYHADCVETNVELLFKETLISVKNIEMTYENSTMKSFKSINELKRNCESRRSYMFFKNKKIAEMKNKSPLSPIKKIHENKIIETNESKKSNELNIHSFITENDFNFKAKLKLDIIAIEPDKVCLKFYKGRSIKCRSNDSPNSFIKVCVIPDDCDYNRFETNVVFGGQQPIFNEKMMLQYLDAEDKRLFITLWHKDTINNRDEFIGCMSFSIKTVIECPKKTVGWFNLLPLSIGKNKHHKINLQNIIPMPIVPRYRIDENDNTVTRIVALRNIYRYGYGFTVKGKFPVKIAKIKKDSPAEHCGMTTNDYIIEIDGINVSRSTADTVTKLIKKTKKVIMLKLNTPIVVDINNPCNSTMLSNCEKMKKFTLDKSELKRKNISPIASPNSSLQEIQNLQKRKKVNPINEEMLPFYKEKSKSFFKRTKSHIFR</sequence>
<protein>
    <recommendedName>
        <fullName evidence="5">PDZ domain-containing protein</fullName>
    </recommendedName>
</protein>
<dbReference type="SMART" id="SM00228">
    <property type="entry name" value="PDZ"/>
    <property type="match status" value="1"/>
</dbReference>
<feature type="domain" description="C2" evidence="1">
    <location>
        <begin position="142"/>
        <end position="267"/>
    </location>
</feature>